<feature type="non-terminal residue" evidence="1">
    <location>
        <position position="1"/>
    </location>
</feature>
<evidence type="ECO:0000313" key="2">
    <source>
        <dbReference type="Proteomes" id="UP000887013"/>
    </source>
</evidence>
<evidence type="ECO:0000313" key="1">
    <source>
        <dbReference type="EMBL" id="GFU15121.1"/>
    </source>
</evidence>
<proteinExistence type="predicted"/>
<dbReference type="AlphaFoldDB" id="A0A8X6QEX2"/>
<dbReference type="Proteomes" id="UP000887013">
    <property type="component" value="Unassembled WGS sequence"/>
</dbReference>
<accession>A0A8X6QEX2</accession>
<sequence>SQAQQYRSQVRLHLKNPRLRSGADGRHNLYDDALCGHEVLQGPGSHPRDGIQR</sequence>
<gene>
    <name evidence="1" type="ORF">NPIL_440531</name>
</gene>
<organism evidence="1 2">
    <name type="scientific">Nephila pilipes</name>
    <name type="common">Giant wood spider</name>
    <name type="synonym">Nephila maculata</name>
    <dbReference type="NCBI Taxonomy" id="299642"/>
    <lineage>
        <taxon>Eukaryota</taxon>
        <taxon>Metazoa</taxon>
        <taxon>Ecdysozoa</taxon>
        <taxon>Arthropoda</taxon>
        <taxon>Chelicerata</taxon>
        <taxon>Arachnida</taxon>
        <taxon>Araneae</taxon>
        <taxon>Araneomorphae</taxon>
        <taxon>Entelegynae</taxon>
        <taxon>Araneoidea</taxon>
        <taxon>Nephilidae</taxon>
        <taxon>Nephila</taxon>
    </lineage>
</organism>
<protein>
    <submittedName>
        <fullName evidence="1">Uncharacterized protein</fullName>
    </submittedName>
</protein>
<comment type="caution">
    <text evidence="1">The sequence shown here is derived from an EMBL/GenBank/DDBJ whole genome shotgun (WGS) entry which is preliminary data.</text>
</comment>
<reference evidence="1" key="1">
    <citation type="submission" date="2020-08" db="EMBL/GenBank/DDBJ databases">
        <title>Multicomponent nature underlies the extraordinary mechanical properties of spider dragline silk.</title>
        <authorList>
            <person name="Kono N."/>
            <person name="Nakamura H."/>
            <person name="Mori M."/>
            <person name="Yoshida Y."/>
            <person name="Ohtoshi R."/>
            <person name="Malay A.D."/>
            <person name="Moran D.A.P."/>
            <person name="Tomita M."/>
            <person name="Numata K."/>
            <person name="Arakawa K."/>
        </authorList>
    </citation>
    <scope>NUCLEOTIDE SEQUENCE</scope>
</reference>
<dbReference type="EMBL" id="BMAW01126049">
    <property type="protein sequence ID" value="GFU15121.1"/>
    <property type="molecule type" value="Genomic_DNA"/>
</dbReference>
<keyword evidence="2" id="KW-1185">Reference proteome</keyword>
<name>A0A8X6QEX2_NEPPI</name>